<accession>A0A6M1R1U6</accession>
<name>A0A6M1R1U6_9GAMM</name>
<proteinExistence type="predicted"/>
<dbReference type="InterPro" id="IPR025293">
    <property type="entry name" value="YfiR/HmsC-like"/>
</dbReference>
<protein>
    <submittedName>
        <fullName evidence="2">YfiR family protein</fullName>
    </submittedName>
</protein>
<feature type="chain" id="PRO_5026786940" evidence="1">
    <location>
        <begin position="36"/>
        <end position="186"/>
    </location>
</feature>
<feature type="signal peptide" evidence="1">
    <location>
        <begin position="1"/>
        <end position="35"/>
    </location>
</feature>
<dbReference type="Pfam" id="PF13689">
    <property type="entry name" value="DUF4154"/>
    <property type="match status" value="1"/>
</dbReference>
<dbReference type="AlphaFoldDB" id="A0A6M1R1U6"/>
<dbReference type="EMBL" id="JAALDL010000001">
    <property type="protein sequence ID" value="NGN96185.1"/>
    <property type="molecule type" value="Genomic_DNA"/>
</dbReference>
<keyword evidence="3" id="KW-1185">Reference proteome</keyword>
<keyword evidence="1" id="KW-0732">Signal</keyword>
<comment type="caution">
    <text evidence="2">The sequence shown here is derived from an EMBL/GenBank/DDBJ whole genome shotgun (WGS) entry which is preliminary data.</text>
</comment>
<evidence type="ECO:0000313" key="3">
    <source>
        <dbReference type="Proteomes" id="UP000473008"/>
    </source>
</evidence>
<evidence type="ECO:0000256" key="1">
    <source>
        <dbReference type="SAM" id="SignalP"/>
    </source>
</evidence>
<gene>
    <name evidence="2" type="ORF">G5S52_00510</name>
</gene>
<dbReference type="Proteomes" id="UP000473008">
    <property type="component" value="Unassembled WGS sequence"/>
</dbReference>
<evidence type="ECO:0000313" key="2">
    <source>
        <dbReference type="EMBL" id="NGN96185.1"/>
    </source>
</evidence>
<sequence length="186" mass="20927">MPPSWQHLYQHYKARAFALWLSALLVFSISTCALANDIQDDDLKAVYLFRFALLVDWKSSHQSSSQYHFCVDADNGVSQKLKAIIQQKPLAVFHQIQNTQAQPPGCHIVYSTTDQADQVSALKARFPDALLVGEGRRFVRAGGMMAFVRMNNRIKPLINRSHLVGVPFSLRSQLLSIAVIDEEDKA</sequence>
<reference evidence="2 3" key="1">
    <citation type="submission" date="2020-02" db="EMBL/GenBank/DDBJ databases">
        <title>The draft genome of Grimontia sedimenta sp. nov., isolated from benthic sediments near coral reefs south of Kuwait.</title>
        <authorList>
            <person name="Mahmoud H.M."/>
            <person name="Jose L."/>
            <person name="Eapen S."/>
        </authorList>
    </citation>
    <scope>NUCLEOTIDE SEQUENCE [LARGE SCALE GENOMIC DNA]</scope>
    <source>
        <strain evidence="2 3">S25</strain>
    </source>
</reference>
<organism evidence="2 3">
    <name type="scientific">Grimontia sedimenti</name>
    <dbReference type="NCBI Taxonomy" id="2711294"/>
    <lineage>
        <taxon>Bacteria</taxon>
        <taxon>Pseudomonadati</taxon>
        <taxon>Pseudomonadota</taxon>
        <taxon>Gammaproteobacteria</taxon>
        <taxon>Vibrionales</taxon>
        <taxon>Vibrionaceae</taxon>
        <taxon>Grimontia</taxon>
    </lineage>
</organism>